<organism evidence="2 3">
    <name type="scientific">Actinacidiphila glaucinigra</name>
    <dbReference type="NCBI Taxonomy" id="235986"/>
    <lineage>
        <taxon>Bacteria</taxon>
        <taxon>Bacillati</taxon>
        <taxon>Actinomycetota</taxon>
        <taxon>Actinomycetes</taxon>
        <taxon>Kitasatosporales</taxon>
        <taxon>Streptomycetaceae</taxon>
        <taxon>Actinacidiphila</taxon>
    </lineage>
</organism>
<dbReference type="Gene3D" id="3.90.660.10">
    <property type="match status" value="1"/>
</dbReference>
<feature type="domain" description="Amine oxidase" evidence="1">
    <location>
        <begin position="74"/>
        <end position="533"/>
    </location>
</feature>
<keyword evidence="3" id="KW-1185">Reference proteome</keyword>
<dbReference type="Pfam" id="PF01593">
    <property type="entry name" value="Amino_oxidase"/>
    <property type="match status" value="1"/>
</dbReference>
<name>A0A239KWC2_9ACTN</name>
<dbReference type="InterPro" id="IPR050281">
    <property type="entry name" value="Flavin_monoamine_oxidase"/>
</dbReference>
<dbReference type="OrthoDB" id="337830at2"/>
<sequence>MTQGQPTGLDRRGFLRAVGITGGAGAMFATMGALGLAPTAQAAGRGGDFRAPSTADFHLTGRRAGKVVVLGAGLAGLTTAYELGKAGYDCTILEPRDRPGGRNYTVRGGDTHTDLDGRTQTAAFSQGQYLNAGPARLAQWMVTLDYCRELGVPIEVFTNSNADAYIYHESAGMRPGQPVRYRTAKADTFGYVSELLAKATDQGALDQELTAQDKERLLSFLEDFGEIGGRSDGWAYAGGANRGYATWPGAAGTPGALLGDLPTASEVFASGVGRHFAFEFEFDQAMLMFQPVGGMDRIPRAFARAIGDHRIRYACQATSLVQSAGGVAVGYTDPGGRPRRIEADYCVAAMPPHLLARLTHNLGPDVQTALTTIRPSSAGKIGLEYRSRWWETDHRIYGGITETDLDLSHIWYPSYGHHGRRGVIVGYYNTGSNADAYAALTPAEREARAVMQGVKIHGEKYRSELSNSFSIAWKRVRHLEGAWHSIPGGTDAAVYKPLNEPAGRVLYAGDWLSYMDAWQHGAILSARKAVTALHSRALKA</sequence>
<dbReference type="InterPro" id="IPR006311">
    <property type="entry name" value="TAT_signal"/>
</dbReference>
<dbReference type="Gene3D" id="1.20.1440.240">
    <property type="match status" value="1"/>
</dbReference>
<dbReference type="PANTHER" id="PTHR10742">
    <property type="entry name" value="FLAVIN MONOAMINE OXIDASE"/>
    <property type="match status" value="1"/>
</dbReference>
<evidence type="ECO:0000313" key="2">
    <source>
        <dbReference type="EMBL" id="SNT21938.1"/>
    </source>
</evidence>
<evidence type="ECO:0000313" key="3">
    <source>
        <dbReference type="Proteomes" id="UP000198280"/>
    </source>
</evidence>
<protein>
    <submittedName>
        <fullName evidence="2">Monoamine oxidase</fullName>
    </submittedName>
</protein>
<dbReference type="GO" id="GO:0001716">
    <property type="term" value="F:L-amino-acid oxidase activity"/>
    <property type="evidence" value="ECO:0007669"/>
    <property type="project" value="TreeGrafter"/>
</dbReference>
<dbReference type="EMBL" id="FZOF01000017">
    <property type="protein sequence ID" value="SNT21938.1"/>
    <property type="molecule type" value="Genomic_DNA"/>
</dbReference>
<dbReference type="InterPro" id="IPR002937">
    <property type="entry name" value="Amino_oxidase"/>
</dbReference>
<dbReference type="InterPro" id="IPR036188">
    <property type="entry name" value="FAD/NAD-bd_sf"/>
</dbReference>
<dbReference type="SUPFAM" id="SSF54373">
    <property type="entry name" value="FAD-linked reductases, C-terminal domain"/>
    <property type="match status" value="1"/>
</dbReference>
<dbReference type="Gene3D" id="3.50.50.60">
    <property type="entry name" value="FAD/NAD(P)-binding domain"/>
    <property type="match status" value="1"/>
</dbReference>
<dbReference type="PROSITE" id="PS51318">
    <property type="entry name" value="TAT"/>
    <property type="match status" value="1"/>
</dbReference>
<dbReference type="PANTHER" id="PTHR10742:SF342">
    <property type="entry name" value="AMINE OXIDASE"/>
    <property type="match status" value="1"/>
</dbReference>
<proteinExistence type="predicted"/>
<dbReference type="AlphaFoldDB" id="A0A239KWC2"/>
<reference evidence="2 3" key="1">
    <citation type="submission" date="2017-06" db="EMBL/GenBank/DDBJ databases">
        <authorList>
            <person name="Kim H.J."/>
            <person name="Triplett B.A."/>
        </authorList>
    </citation>
    <scope>NUCLEOTIDE SEQUENCE [LARGE SCALE GENOMIC DNA]</scope>
    <source>
        <strain evidence="2 3">CGMCC 4.1858</strain>
    </source>
</reference>
<accession>A0A239KWC2</accession>
<dbReference type="GO" id="GO:0009063">
    <property type="term" value="P:amino acid catabolic process"/>
    <property type="evidence" value="ECO:0007669"/>
    <property type="project" value="TreeGrafter"/>
</dbReference>
<dbReference type="SUPFAM" id="SSF51905">
    <property type="entry name" value="FAD/NAD(P)-binding domain"/>
    <property type="match status" value="1"/>
</dbReference>
<dbReference type="Proteomes" id="UP000198280">
    <property type="component" value="Unassembled WGS sequence"/>
</dbReference>
<dbReference type="RefSeq" id="WP_089226613.1">
    <property type="nucleotide sequence ID" value="NZ_FZOF01000017.1"/>
</dbReference>
<evidence type="ECO:0000259" key="1">
    <source>
        <dbReference type="Pfam" id="PF01593"/>
    </source>
</evidence>
<gene>
    <name evidence="2" type="ORF">SAMN05216252_11751</name>
</gene>